<reference evidence="2 3" key="1">
    <citation type="submission" date="2019-06" db="EMBL/GenBank/DDBJ databases">
        <title>A chromosomal-level reference genome of Carpinus fangiana (Coryloideae, Betulaceae).</title>
        <authorList>
            <person name="Yang X."/>
            <person name="Wang Z."/>
            <person name="Zhang L."/>
            <person name="Hao G."/>
            <person name="Liu J."/>
            <person name="Yang Y."/>
        </authorList>
    </citation>
    <scope>NUCLEOTIDE SEQUENCE [LARGE SCALE GENOMIC DNA]</scope>
    <source>
        <strain evidence="2">Cfa_2016G</strain>
        <tissue evidence="2">Leaf</tissue>
    </source>
</reference>
<name>A0A5N6QRV5_9ROSI</name>
<organism evidence="2 3">
    <name type="scientific">Carpinus fangiana</name>
    <dbReference type="NCBI Taxonomy" id="176857"/>
    <lineage>
        <taxon>Eukaryota</taxon>
        <taxon>Viridiplantae</taxon>
        <taxon>Streptophyta</taxon>
        <taxon>Embryophyta</taxon>
        <taxon>Tracheophyta</taxon>
        <taxon>Spermatophyta</taxon>
        <taxon>Magnoliopsida</taxon>
        <taxon>eudicotyledons</taxon>
        <taxon>Gunneridae</taxon>
        <taxon>Pentapetalae</taxon>
        <taxon>rosids</taxon>
        <taxon>fabids</taxon>
        <taxon>Fagales</taxon>
        <taxon>Betulaceae</taxon>
        <taxon>Carpinus</taxon>
    </lineage>
</organism>
<feature type="region of interest" description="Disordered" evidence="1">
    <location>
        <begin position="139"/>
        <end position="163"/>
    </location>
</feature>
<proteinExistence type="predicted"/>
<dbReference type="Proteomes" id="UP000327013">
    <property type="component" value="Chromosome 2"/>
</dbReference>
<accession>A0A5N6QRV5</accession>
<evidence type="ECO:0000256" key="1">
    <source>
        <dbReference type="SAM" id="MobiDB-lite"/>
    </source>
</evidence>
<feature type="compositionally biased region" description="Basic and acidic residues" evidence="1">
    <location>
        <begin position="146"/>
        <end position="163"/>
    </location>
</feature>
<dbReference type="EMBL" id="CM017322">
    <property type="protein sequence ID" value="KAE8009774.1"/>
    <property type="molecule type" value="Genomic_DNA"/>
</dbReference>
<evidence type="ECO:0000313" key="2">
    <source>
        <dbReference type="EMBL" id="KAE8009774.1"/>
    </source>
</evidence>
<gene>
    <name evidence="2" type="ORF">FH972_006190</name>
</gene>
<sequence length="163" mass="19281">MILPPSSNFDQRLDRLEARLGSVMHEMREFIASMNSRLNQWIEEKVREDNEVESQSRQQIKLETGAWDEATKEYQELVMNIDAIYEDQESSKQVKRSKTRWIAKYKKQHKDFATKSVKKKYCMTKKLYSSSIVGATMEVTQRKQTKKPEGREDAREALRSLRE</sequence>
<keyword evidence="3" id="KW-1185">Reference proteome</keyword>
<dbReference type="AlphaFoldDB" id="A0A5N6QRV5"/>
<protein>
    <submittedName>
        <fullName evidence="2">Uncharacterized protein</fullName>
    </submittedName>
</protein>
<dbReference type="Gene3D" id="6.10.250.1270">
    <property type="match status" value="1"/>
</dbReference>
<evidence type="ECO:0000313" key="3">
    <source>
        <dbReference type="Proteomes" id="UP000327013"/>
    </source>
</evidence>
<dbReference type="OrthoDB" id="1727108at2759"/>